<sequence length="201" mass="22822">MEYEITLPHLVIIVTNELPASRSSLLSFQFQLPTPARLEAGIYMHNRLGRDGFRPPRSVVREGGHEHKTSLLILKVKHRANKTPNPVRQPNTEGGKQLKTSTVLGREAAETRSNFNGSESEVNLKQKGASKSFMVECEMVRNIQHQNLVKTITICSSIDFQRSDFKALVYKLMKNGSLEEWLRPDEDQACEHSLTSFKDFI</sequence>
<name>A0AAV5IEV1_9ROSI</name>
<feature type="domain" description="Serine-threonine/tyrosine-protein kinase catalytic" evidence="7">
    <location>
        <begin position="127"/>
        <end position="196"/>
    </location>
</feature>
<proteinExistence type="predicted"/>
<evidence type="ECO:0000256" key="5">
    <source>
        <dbReference type="ARBA" id="ARBA00022989"/>
    </source>
</evidence>
<comment type="caution">
    <text evidence="8">The sequence shown here is derived from an EMBL/GenBank/DDBJ whole genome shotgun (WGS) entry which is preliminary data.</text>
</comment>
<evidence type="ECO:0000256" key="3">
    <source>
        <dbReference type="ARBA" id="ARBA00022692"/>
    </source>
</evidence>
<comment type="subcellular location">
    <subcellularLocation>
        <location evidence="1">Membrane</location>
    </subcellularLocation>
</comment>
<dbReference type="InterPro" id="IPR051809">
    <property type="entry name" value="Plant_receptor-like_S/T_kinase"/>
</dbReference>
<evidence type="ECO:0000313" key="9">
    <source>
        <dbReference type="Proteomes" id="UP001054252"/>
    </source>
</evidence>
<evidence type="ECO:0000256" key="4">
    <source>
        <dbReference type="ARBA" id="ARBA00022737"/>
    </source>
</evidence>
<keyword evidence="9" id="KW-1185">Reference proteome</keyword>
<organism evidence="8 9">
    <name type="scientific">Rubroshorea leprosula</name>
    <dbReference type="NCBI Taxonomy" id="152421"/>
    <lineage>
        <taxon>Eukaryota</taxon>
        <taxon>Viridiplantae</taxon>
        <taxon>Streptophyta</taxon>
        <taxon>Embryophyta</taxon>
        <taxon>Tracheophyta</taxon>
        <taxon>Spermatophyta</taxon>
        <taxon>Magnoliopsida</taxon>
        <taxon>eudicotyledons</taxon>
        <taxon>Gunneridae</taxon>
        <taxon>Pentapetalae</taxon>
        <taxon>rosids</taxon>
        <taxon>malvids</taxon>
        <taxon>Malvales</taxon>
        <taxon>Dipterocarpaceae</taxon>
        <taxon>Rubroshorea</taxon>
    </lineage>
</organism>
<evidence type="ECO:0000256" key="2">
    <source>
        <dbReference type="ARBA" id="ARBA00022614"/>
    </source>
</evidence>
<keyword evidence="5" id="KW-1133">Transmembrane helix</keyword>
<accession>A0AAV5IEV1</accession>
<dbReference type="AlphaFoldDB" id="A0AAV5IEV1"/>
<keyword evidence="3" id="KW-0812">Transmembrane</keyword>
<dbReference type="Gene3D" id="1.10.510.10">
    <property type="entry name" value="Transferase(Phosphotransferase) domain 1"/>
    <property type="match status" value="1"/>
</dbReference>
<gene>
    <name evidence="8" type="ORF">SLEP1_g9658</name>
</gene>
<keyword evidence="2" id="KW-0433">Leucine-rich repeat</keyword>
<dbReference type="GO" id="GO:0004672">
    <property type="term" value="F:protein kinase activity"/>
    <property type="evidence" value="ECO:0007669"/>
    <property type="project" value="InterPro"/>
</dbReference>
<dbReference type="SUPFAM" id="SSF56112">
    <property type="entry name" value="Protein kinase-like (PK-like)"/>
    <property type="match status" value="1"/>
</dbReference>
<keyword evidence="6" id="KW-0472">Membrane</keyword>
<evidence type="ECO:0000256" key="1">
    <source>
        <dbReference type="ARBA" id="ARBA00004370"/>
    </source>
</evidence>
<evidence type="ECO:0000313" key="8">
    <source>
        <dbReference type="EMBL" id="GKU96418.1"/>
    </source>
</evidence>
<dbReference type="PANTHER" id="PTHR27008">
    <property type="entry name" value="OS04G0122200 PROTEIN"/>
    <property type="match status" value="1"/>
</dbReference>
<dbReference type="InterPro" id="IPR011009">
    <property type="entry name" value="Kinase-like_dom_sf"/>
</dbReference>
<dbReference type="InterPro" id="IPR001245">
    <property type="entry name" value="Ser-Thr/Tyr_kinase_cat_dom"/>
</dbReference>
<dbReference type="Pfam" id="PF07714">
    <property type="entry name" value="PK_Tyr_Ser-Thr"/>
    <property type="match status" value="1"/>
</dbReference>
<evidence type="ECO:0000259" key="7">
    <source>
        <dbReference type="Pfam" id="PF07714"/>
    </source>
</evidence>
<evidence type="ECO:0000256" key="6">
    <source>
        <dbReference type="ARBA" id="ARBA00023136"/>
    </source>
</evidence>
<reference evidence="8 9" key="1">
    <citation type="journal article" date="2021" name="Commun. Biol.">
        <title>The genome of Shorea leprosula (Dipterocarpaceae) highlights the ecological relevance of drought in aseasonal tropical rainforests.</title>
        <authorList>
            <person name="Ng K.K.S."/>
            <person name="Kobayashi M.J."/>
            <person name="Fawcett J.A."/>
            <person name="Hatakeyama M."/>
            <person name="Paape T."/>
            <person name="Ng C.H."/>
            <person name="Ang C.C."/>
            <person name="Tnah L.H."/>
            <person name="Lee C.T."/>
            <person name="Nishiyama T."/>
            <person name="Sese J."/>
            <person name="O'Brien M.J."/>
            <person name="Copetti D."/>
            <person name="Mohd Noor M.I."/>
            <person name="Ong R.C."/>
            <person name="Putra M."/>
            <person name="Sireger I.Z."/>
            <person name="Indrioko S."/>
            <person name="Kosugi Y."/>
            <person name="Izuno A."/>
            <person name="Isagi Y."/>
            <person name="Lee S.L."/>
            <person name="Shimizu K.K."/>
        </authorList>
    </citation>
    <scope>NUCLEOTIDE SEQUENCE [LARGE SCALE GENOMIC DNA]</scope>
    <source>
        <strain evidence="8">214</strain>
    </source>
</reference>
<dbReference type="PANTHER" id="PTHR27008:SF592">
    <property type="entry name" value="LEUCINE-RICH REPEAT RECEPTOR-LIKE PROTEIN KINASE FAMILY PROTEIN-RELATED"/>
    <property type="match status" value="1"/>
</dbReference>
<dbReference type="GO" id="GO:0016020">
    <property type="term" value="C:membrane"/>
    <property type="evidence" value="ECO:0007669"/>
    <property type="project" value="UniProtKB-SubCell"/>
</dbReference>
<keyword evidence="4" id="KW-0677">Repeat</keyword>
<dbReference type="EMBL" id="BPVZ01000010">
    <property type="protein sequence ID" value="GKU96418.1"/>
    <property type="molecule type" value="Genomic_DNA"/>
</dbReference>
<dbReference type="Proteomes" id="UP001054252">
    <property type="component" value="Unassembled WGS sequence"/>
</dbReference>
<protein>
    <recommendedName>
        <fullName evidence="7">Serine-threonine/tyrosine-protein kinase catalytic domain-containing protein</fullName>
    </recommendedName>
</protein>